<keyword evidence="2" id="KW-0012">Acyltransferase</keyword>
<dbReference type="InterPro" id="IPR016181">
    <property type="entry name" value="Acyl_CoA_acyltransferase"/>
</dbReference>
<accession>A0ABN2SQY0</accession>
<dbReference type="PANTHER" id="PTHR43877">
    <property type="entry name" value="AMINOALKYLPHOSPHONATE N-ACETYLTRANSFERASE-RELATED-RELATED"/>
    <property type="match status" value="1"/>
</dbReference>
<evidence type="ECO:0000313" key="4">
    <source>
        <dbReference type="EMBL" id="GAA1991028.1"/>
    </source>
</evidence>
<gene>
    <name evidence="4" type="ORF">GCM10009754_81920</name>
</gene>
<keyword evidence="5" id="KW-1185">Reference proteome</keyword>
<dbReference type="Gene3D" id="3.40.630.30">
    <property type="match status" value="1"/>
</dbReference>
<feature type="domain" description="N-acetyltransferase" evidence="3">
    <location>
        <begin position="1"/>
        <end position="149"/>
    </location>
</feature>
<reference evidence="4 5" key="1">
    <citation type="journal article" date="2019" name="Int. J. Syst. Evol. Microbiol.">
        <title>The Global Catalogue of Microorganisms (GCM) 10K type strain sequencing project: providing services to taxonomists for standard genome sequencing and annotation.</title>
        <authorList>
            <consortium name="The Broad Institute Genomics Platform"/>
            <consortium name="The Broad Institute Genome Sequencing Center for Infectious Disease"/>
            <person name="Wu L."/>
            <person name="Ma J."/>
        </authorList>
    </citation>
    <scope>NUCLEOTIDE SEQUENCE [LARGE SCALE GENOMIC DNA]</scope>
    <source>
        <strain evidence="4 5">JCM 14545</strain>
    </source>
</reference>
<dbReference type="Proteomes" id="UP001501116">
    <property type="component" value="Unassembled WGS sequence"/>
</dbReference>
<sequence>MHLTALADLEQRASSHRLAWLASDDDGNPLGSAFLRLFGNDGQRHLAEVDIRVHPAERRRGVGQALLDAAVDAATADGRRAVVAETEPDTDGARFLSKRDFRKVLTLIFTRLALTDANLGTRSSAGYRLVSWDGQVPDELADSFAESRRAMDDMPMGEVDYGRVDWDVEQVKAIAKAAEKRGELLHTVAAVHERTGAIAGFTELTVPGTRTGDGQNYGTGVLPGHRGHGLGQWMKAEAIRLVRERHPGVTGLLTDTAEDNVPMRRVNEALGYATVRTTARYQRKLGETR</sequence>
<dbReference type="RefSeq" id="WP_344431209.1">
    <property type="nucleotide sequence ID" value="NZ_BAAANN010000057.1"/>
</dbReference>
<organism evidence="4 5">
    <name type="scientific">Amycolatopsis minnesotensis</name>
    <dbReference type="NCBI Taxonomy" id="337894"/>
    <lineage>
        <taxon>Bacteria</taxon>
        <taxon>Bacillati</taxon>
        <taxon>Actinomycetota</taxon>
        <taxon>Actinomycetes</taxon>
        <taxon>Pseudonocardiales</taxon>
        <taxon>Pseudonocardiaceae</taxon>
        <taxon>Amycolatopsis</taxon>
    </lineage>
</organism>
<dbReference type="CDD" id="cd04301">
    <property type="entry name" value="NAT_SF"/>
    <property type="match status" value="1"/>
</dbReference>
<dbReference type="PANTHER" id="PTHR43877:SF1">
    <property type="entry name" value="ACETYLTRANSFERASE"/>
    <property type="match status" value="1"/>
</dbReference>
<evidence type="ECO:0000313" key="5">
    <source>
        <dbReference type="Proteomes" id="UP001501116"/>
    </source>
</evidence>
<feature type="domain" description="N-acetyltransferase" evidence="3">
    <location>
        <begin position="159"/>
        <end position="289"/>
    </location>
</feature>
<dbReference type="Pfam" id="PF00583">
    <property type="entry name" value="Acetyltransf_1"/>
    <property type="match status" value="2"/>
</dbReference>
<dbReference type="PROSITE" id="PS51186">
    <property type="entry name" value="GNAT"/>
    <property type="match status" value="2"/>
</dbReference>
<evidence type="ECO:0000259" key="3">
    <source>
        <dbReference type="PROSITE" id="PS51186"/>
    </source>
</evidence>
<evidence type="ECO:0000256" key="1">
    <source>
        <dbReference type="ARBA" id="ARBA00022679"/>
    </source>
</evidence>
<dbReference type="EMBL" id="BAAANN010000057">
    <property type="protein sequence ID" value="GAA1991028.1"/>
    <property type="molecule type" value="Genomic_DNA"/>
</dbReference>
<evidence type="ECO:0000256" key="2">
    <source>
        <dbReference type="ARBA" id="ARBA00023315"/>
    </source>
</evidence>
<comment type="caution">
    <text evidence="4">The sequence shown here is derived from an EMBL/GenBank/DDBJ whole genome shotgun (WGS) entry which is preliminary data.</text>
</comment>
<protein>
    <submittedName>
        <fullName evidence="4">GNAT family N-acetyltransferase</fullName>
    </submittedName>
</protein>
<dbReference type="InterPro" id="IPR050832">
    <property type="entry name" value="Bact_Acetyltransf"/>
</dbReference>
<keyword evidence="1" id="KW-0808">Transferase</keyword>
<name>A0ABN2SQY0_9PSEU</name>
<proteinExistence type="predicted"/>
<dbReference type="InterPro" id="IPR000182">
    <property type="entry name" value="GNAT_dom"/>
</dbReference>
<dbReference type="SUPFAM" id="SSF55729">
    <property type="entry name" value="Acyl-CoA N-acyltransferases (Nat)"/>
    <property type="match status" value="2"/>
</dbReference>